<sequence>EHMSEALLVDPTDKMAMVNALKKALEMPRHERISRYKQLMKGLKNFDINDWRNAFLNDLQNKTAMQDFRFLGMRNVNPIYQNL</sequence>
<feature type="non-terminal residue" evidence="1">
    <location>
        <position position="1"/>
    </location>
</feature>
<dbReference type="GO" id="GO:0005992">
    <property type="term" value="P:trehalose biosynthetic process"/>
    <property type="evidence" value="ECO:0007669"/>
    <property type="project" value="InterPro"/>
</dbReference>
<gene>
    <name evidence="1" type="ORF">DHW29_11190</name>
</gene>
<dbReference type="SUPFAM" id="SSF53756">
    <property type="entry name" value="UDP-Glycosyltransferase/glycogen phosphorylase"/>
    <property type="match status" value="1"/>
</dbReference>
<organism evidence="1 2">
    <name type="scientific">Acinetobacter ursingii</name>
    <dbReference type="NCBI Taxonomy" id="108980"/>
    <lineage>
        <taxon>Bacteria</taxon>
        <taxon>Pseudomonadati</taxon>
        <taxon>Pseudomonadota</taxon>
        <taxon>Gammaproteobacteria</taxon>
        <taxon>Moraxellales</taxon>
        <taxon>Moraxellaceae</taxon>
        <taxon>Acinetobacter</taxon>
    </lineage>
</organism>
<proteinExistence type="predicted"/>
<dbReference type="AlphaFoldDB" id="A0A3D2SMQ1"/>
<reference evidence="1 2" key="1">
    <citation type="journal article" date="2018" name="Nat. Biotechnol.">
        <title>A standardized bacterial taxonomy based on genome phylogeny substantially revises the tree of life.</title>
        <authorList>
            <person name="Parks D.H."/>
            <person name="Chuvochina M."/>
            <person name="Waite D.W."/>
            <person name="Rinke C."/>
            <person name="Skarshewski A."/>
            <person name="Chaumeil P.A."/>
            <person name="Hugenholtz P."/>
        </authorList>
    </citation>
    <scope>NUCLEOTIDE SEQUENCE [LARGE SCALE GENOMIC DNA]</scope>
    <source>
        <strain evidence="1">UBA9669</strain>
    </source>
</reference>
<protein>
    <submittedName>
        <fullName evidence="1">Trehalose-6-phosphate synthase</fullName>
    </submittedName>
</protein>
<evidence type="ECO:0000313" key="2">
    <source>
        <dbReference type="Proteomes" id="UP000263596"/>
    </source>
</evidence>
<name>A0A3D2SMQ1_9GAMM</name>
<dbReference type="EMBL" id="DPVE01000195">
    <property type="protein sequence ID" value="HCK30686.1"/>
    <property type="molecule type" value="Genomic_DNA"/>
</dbReference>
<dbReference type="Gene3D" id="3.40.50.2000">
    <property type="entry name" value="Glycogen Phosphorylase B"/>
    <property type="match status" value="2"/>
</dbReference>
<comment type="caution">
    <text evidence="1">The sequence shown here is derived from an EMBL/GenBank/DDBJ whole genome shotgun (WGS) entry which is preliminary data.</text>
</comment>
<dbReference type="Pfam" id="PF00982">
    <property type="entry name" value="Glyco_transf_20"/>
    <property type="match status" value="1"/>
</dbReference>
<accession>A0A3D2SMQ1</accession>
<dbReference type="Proteomes" id="UP000263596">
    <property type="component" value="Unassembled WGS sequence"/>
</dbReference>
<dbReference type="GO" id="GO:0003824">
    <property type="term" value="F:catalytic activity"/>
    <property type="evidence" value="ECO:0007669"/>
    <property type="project" value="InterPro"/>
</dbReference>
<evidence type="ECO:0000313" key="1">
    <source>
        <dbReference type="EMBL" id="HCK30686.1"/>
    </source>
</evidence>
<dbReference type="InterPro" id="IPR001830">
    <property type="entry name" value="Glyco_trans_20"/>
</dbReference>